<evidence type="ECO:0000256" key="9">
    <source>
        <dbReference type="SAM" id="MobiDB-lite"/>
    </source>
</evidence>
<dbReference type="InterPro" id="IPR040152">
    <property type="entry name" value="Atp25"/>
</dbReference>
<evidence type="ECO:0000256" key="1">
    <source>
        <dbReference type="ARBA" id="ARBA00003470"/>
    </source>
</evidence>
<dbReference type="GeneID" id="25319070"/>
<protein>
    <recommendedName>
        <fullName evidence="8">ATPase synthesis protein 25</fullName>
    </recommendedName>
</protein>
<dbReference type="GO" id="GO:0140053">
    <property type="term" value="P:mitochondrial gene expression"/>
    <property type="evidence" value="ECO:0007669"/>
    <property type="project" value="UniProtKB-UniRule"/>
</dbReference>
<dbReference type="Proteomes" id="UP000053958">
    <property type="component" value="Unassembled WGS sequence"/>
</dbReference>
<dbReference type="FunFam" id="3.30.460.10:FF:000044">
    <property type="entry name" value="ATPase synthesis protein 25, mitochondrial"/>
    <property type="match status" value="1"/>
</dbReference>
<dbReference type="RefSeq" id="XP_013325858.1">
    <property type="nucleotide sequence ID" value="XM_013470404.1"/>
</dbReference>
<keyword evidence="5 8" id="KW-0809">Transit peptide</keyword>
<evidence type="ECO:0000313" key="11">
    <source>
        <dbReference type="Proteomes" id="UP000053958"/>
    </source>
</evidence>
<name>A0A0F4YN25_RASE3</name>
<evidence type="ECO:0000256" key="2">
    <source>
        <dbReference type="ARBA" id="ARBA00004443"/>
    </source>
</evidence>
<reference evidence="10 11" key="1">
    <citation type="submission" date="2015-04" db="EMBL/GenBank/DDBJ databases">
        <authorList>
            <person name="Heijne W.H."/>
            <person name="Fedorova N.D."/>
            <person name="Nierman W.C."/>
            <person name="Vollebregt A.W."/>
            <person name="Zhao Z."/>
            <person name="Wu L."/>
            <person name="Kumar M."/>
            <person name="Stam H."/>
            <person name="van den Berg M.A."/>
            <person name="Pel H.J."/>
        </authorList>
    </citation>
    <scope>NUCLEOTIDE SEQUENCE [LARGE SCALE GENOMIC DNA]</scope>
    <source>
        <strain evidence="10 11">CBS 393.64</strain>
    </source>
</reference>
<evidence type="ECO:0000256" key="5">
    <source>
        <dbReference type="ARBA" id="ARBA00022946"/>
    </source>
</evidence>
<dbReference type="EMBL" id="LASV01000365">
    <property type="protein sequence ID" value="KKA19246.1"/>
    <property type="molecule type" value="Genomic_DNA"/>
</dbReference>
<sequence length="685" mass="77002">MMNSALVRGARCYVCRYNILQSFVAISGISISQPVGHVRSAGKLSFRSLSTVSYLRSQNSGLLTQDAGADEIGERKEEHNPSAASQPVPWYLQVESQTPSPQPLSQRQQIPDLPENPPTILEDLLKHLHVEIGLDDMTLLDLRGRDPPPALGGNVIMIIGTARSLKHLNVSADRFCRWLRSTYKLRPYADGLLGRNELKIKLRRKARRARLASNTGAALESDDDGITTGWICVNVGIVDDKKEKRREEAFEGFGKIAGGTRIVVQMFTEEKRAEVNLEQLWGEPPKPEIQEETPTIENTAAEHLGEVRDSPDPIRHLSSDRGFGHLFRPPASIALNQQRGFATSCSLRANRNDSADTIPSTANGVRIQGHSRVDFSSIFYPLSRLPPEKVKAELGNGPDDRDSTFFLQLLYSKVSNAHPAEISEARLKLLCVGTSVQHPLYTKELLWEAFEEHTCSGYPLTDELAFEVVSALLTPRSVDTPEGTRTVFLPDPDRELALRVLDFLSLRGTDVLNMNVFNKLYKAASSTNAPSTDKMENGPEQAEGGNSDVSRIARVMAALELPFDPEEVHVHMEMRFKNKDFEGFWRLWNSFPFYEVPRRRRDYELLFRLHAELGDPARARDCVSTWGYMMEREEPPVELQGEVVQHLMSCIRLSDPSIEGRKEPNSDSYISKLWNRCMIALEKDK</sequence>
<proteinExistence type="inferred from homology"/>
<gene>
    <name evidence="10" type="ORF">T310_6785</name>
</gene>
<dbReference type="GO" id="GO:0005743">
    <property type="term" value="C:mitochondrial inner membrane"/>
    <property type="evidence" value="ECO:0007669"/>
    <property type="project" value="UniProtKB-SubCell"/>
</dbReference>
<dbReference type="AlphaFoldDB" id="A0A0F4YN25"/>
<comment type="subcellular location">
    <subcellularLocation>
        <location evidence="2 8">Mitochondrion inner membrane</location>
        <topology evidence="2 8">Peripheral membrane protein</topology>
        <orientation evidence="2 8">Matrix side</orientation>
    </subcellularLocation>
</comment>
<keyword evidence="11" id="KW-1185">Reference proteome</keyword>
<dbReference type="InterPro" id="IPR043519">
    <property type="entry name" value="NT_sf"/>
</dbReference>
<comment type="function">
    <text evidence="8">Mitochondrial mRNA stabilization factor.</text>
</comment>
<dbReference type="OrthoDB" id="107372at2759"/>
<accession>A0A0F4YN25</accession>
<keyword evidence="7 8" id="KW-0472">Membrane</keyword>
<comment type="function">
    <text evidence="1">Probable mitochondrial mRNA stabilization factor.</text>
</comment>
<feature type="region of interest" description="Disordered" evidence="9">
    <location>
        <begin position="527"/>
        <end position="546"/>
    </location>
</feature>
<comment type="similarity">
    <text evidence="3 8">Belongs to the ATP25 family.</text>
</comment>
<evidence type="ECO:0000256" key="3">
    <source>
        <dbReference type="ARBA" id="ARBA00010787"/>
    </source>
</evidence>
<dbReference type="STRING" id="1408163.A0A0F4YN25"/>
<evidence type="ECO:0000256" key="7">
    <source>
        <dbReference type="ARBA" id="ARBA00023136"/>
    </source>
</evidence>
<comment type="caution">
    <text evidence="10">The sequence shown here is derived from an EMBL/GenBank/DDBJ whole genome shotgun (WGS) entry which is preliminary data.</text>
</comment>
<dbReference type="PANTHER" id="PTHR28087:SF1">
    <property type="entry name" value="ATPASE SYNTHESIS PROTEIN 25, MITOCHONDRIAL"/>
    <property type="match status" value="1"/>
</dbReference>
<dbReference type="Gene3D" id="3.30.460.10">
    <property type="entry name" value="Beta Polymerase, domain 2"/>
    <property type="match status" value="1"/>
</dbReference>
<evidence type="ECO:0000256" key="6">
    <source>
        <dbReference type="ARBA" id="ARBA00023128"/>
    </source>
</evidence>
<dbReference type="GO" id="GO:0048255">
    <property type="term" value="P:mRNA stabilization"/>
    <property type="evidence" value="ECO:0007669"/>
    <property type="project" value="TreeGrafter"/>
</dbReference>
<organism evidence="10 11">
    <name type="scientific">Rasamsonia emersonii (strain ATCC 16479 / CBS 393.64 / IMI 116815)</name>
    <dbReference type="NCBI Taxonomy" id="1408163"/>
    <lineage>
        <taxon>Eukaryota</taxon>
        <taxon>Fungi</taxon>
        <taxon>Dikarya</taxon>
        <taxon>Ascomycota</taxon>
        <taxon>Pezizomycotina</taxon>
        <taxon>Eurotiomycetes</taxon>
        <taxon>Eurotiomycetidae</taxon>
        <taxon>Eurotiales</taxon>
        <taxon>Trichocomaceae</taxon>
        <taxon>Rasamsonia</taxon>
    </lineage>
</organism>
<dbReference type="PANTHER" id="PTHR28087">
    <property type="entry name" value="ATPASE SYNTHESIS PROTEIN 25, MITOCHONDRIAL"/>
    <property type="match status" value="1"/>
</dbReference>
<keyword evidence="6 8" id="KW-0496">Mitochondrion</keyword>
<evidence type="ECO:0000256" key="4">
    <source>
        <dbReference type="ARBA" id="ARBA00022792"/>
    </source>
</evidence>
<keyword evidence="4 8" id="KW-0999">Mitochondrion inner membrane</keyword>
<evidence type="ECO:0000313" key="10">
    <source>
        <dbReference type="EMBL" id="KKA19246.1"/>
    </source>
</evidence>
<evidence type="ECO:0000256" key="8">
    <source>
        <dbReference type="RuleBase" id="RU367062"/>
    </source>
</evidence>